<dbReference type="Proteomes" id="UP000824156">
    <property type="component" value="Unassembled WGS sequence"/>
</dbReference>
<dbReference type="GO" id="GO:0006203">
    <property type="term" value="P:dGTP catabolic process"/>
    <property type="evidence" value="ECO:0007669"/>
    <property type="project" value="TreeGrafter"/>
</dbReference>
<name>A0A9D2AYI8_9SPHI</name>
<dbReference type="CDD" id="cd00077">
    <property type="entry name" value="HDc"/>
    <property type="match status" value="1"/>
</dbReference>
<dbReference type="InterPro" id="IPR050135">
    <property type="entry name" value="dGTPase-like"/>
</dbReference>
<organism evidence="2 3">
    <name type="scientific">Candidatus Sphingobacterium stercoripullorum</name>
    <dbReference type="NCBI Taxonomy" id="2838759"/>
    <lineage>
        <taxon>Bacteria</taxon>
        <taxon>Pseudomonadati</taxon>
        <taxon>Bacteroidota</taxon>
        <taxon>Sphingobacteriia</taxon>
        <taxon>Sphingobacteriales</taxon>
        <taxon>Sphingobacteriaceae</taxon>
        <taxon>Sphingobacterium</taxon>
    </lineage>
</organism>
<dbReference type="PANTHER" id="PTHR11373:SF4">
    <property type="entry name" value="DEOXYNUCLEOSIDE TRIPHOSPHATE TRIPHOSPHOHYDROLASE SAMHD1"/>
    <property type="match status" value="1"/>
</dbReference>
<dbReference type="Pfam" id="PF01966">
    <property type="entry name" value="HD"/>
    <property type="match status" value="1"/>
</dbReference>
<dbReference type="InterPro" id="IPR006674">
    <property type="entry name" value="HD_domain"/>
</dbReference>
<accession>A0A9D2AYI8</accession>
<dbReference type="SUPFAM" id="SSF109604">
    <property type="entry name" value="HD-domain/PDEase-like"/>
    <property type="match status" value="1"/>
</dbReference>
<reference evidence="2" key="1">
    <citation type="journal article" date="2021" name="PeerJ">
        <title>Extensive microbial diversity within the chicken gut microbiome revealed by metagenomics and culture.</title>
        <authorList>
            <person name="Gilroy R."/>
            <person name="Ravi A."/>
            <person name="Getino M."/>
            <person name="Pursley I."/>
            <person name="Horton D.L."/>
            <person name="Alikhan N.F."/>
            <person name="Baker D."/>
            <person name="Gharbi K."/>
            <person name="Hall N."/>
            <person name="Watson M."/>
            <person name="Adriaenssens E.M."/>
            <person name="Foster-Nyarko E."/>
            <person name="Jarju S."/>
            <person name="Secka A."/>
            <person name="Antonio M."/>
            <person name="Oren A."/>
            <person name="Chaudhuri R.R."/>
            <person name="La Ragione R."/>
            <person name="Hildebrand F."/>
            <person name="Pallen M.J."/>
        </authorList>
    </citation>
    <scope>NUCLEOTIDE SEQUENCE</scope>
    <source>
        <strain evidence="2">1719</strain>
    </source>
</reference>
<dbReference type="GO" id="GO:0008832">
    <property type="term" value="F:dGTPase activity"/>
    <property type="evidence" value="ECO:0007669"/>
    <property type="project" value="TreeGrafter"/>
</dbReference>
<evidence type="ECO:0000313" key="2">
    <source>
        <dbReference type="EMBL" id="HIX54593.1"/>
    </source>
</evidence>
<reference evidence="2" key="2">
    <citation type="submission" date="2021-04" db="EMBL/GenBank/DDBJ databases">
        <authorList>
            <person name="Gilroy R."/>
        </authorList>
    </citation>
    <scope>NUCLEOTIDE SEQUENCE</scope>
    <source>
        <strain evidence="2">1719</strain>
    </source>
</reference>
<dbReference type="InterPro" id="IPR003607">
    <property type="entry name" value="HD/PDEase_dom"/>
</dbReference>
<dbReference type="AlphaFoldDB" id="A0A9D2AYI8"/>
<dbReference type="InterPro" id="IPR045509">
    <property type="entry name" value="HD_assoc_2"/>
</dbReference>
<protein>
    <submittedName>
        <fullName evidence="2">HD domain-containing protein</fullName>
    </submittedName>
</protein>
<gene>
    <name evidence="2" type="ORF">H9853_06175</name>
</gene>
<dbReference type="EMBL" id="DXEZ01000168">
    <property type="protein sequence ID" value="HIX54593.1"/>
    <property type="molecule type" value="Genomic_DNA"/>
</dbReference>
<dbReference type="Pfam" id="PF19276">
    <property type="entry name" value="HD_assoc_2"/>
    <property type="match status" value="1"/>
</dbReference>
<dbReference type="Gene3D" id="1.10.3210.10">
    <property type="entry name" value="Hypothetical protein af1432"/>
    <property type="match status" value="1"/>
</dbReference>
<dbReference type="PANTHER" id="PTHR11373">
    <property type="entry name" value="DEOXYNUCLEOSIDE TRIPHOSPHATE TRIPHOSPHOHYDROLASE"/>
    <property type="match status" value="1"/>
</dbReference>
<sequence>MNKKKIINDPVYGFVSIPSELIFDLIQHPFFQRLRYIKQVSMTHLVYPGALHTRFQHAIGAMHLMSMALETLIYKGVEITDEEQEAALIAILLHDIGHGPFSHSLEHTLIEHVPHELLSSLLIDRLNQEFNGQLDLAKEIFEGKYPRNFLHQLVASQLDTDRMDYLIRDSFFTGVSEGVISFDRIIKMLDVVDDFLVVESKGIYSVEKFLIARRLMYWQVYFHKAVVAAEQMLIQALKRAKYISQTRRLFATPALQHFLVNKVNRENLFGSSQHMDRFTELDDSDILASMKNWVKDSDKVLSLLCERLMSRNLFKTYIRDTPISAQQLKSIRETACTIFGCDMEEASYLVIQQQVFNSAYDLSLDNIKILEKTGELKDIVEASDLSNLEAIGQRVEKYFLTFPKELDFVTKQI</sequence>
<evidence type="ECO:0000313" key="3">
    <source>
        <dbReference type="Proteomes" id="UP000824156"/>
    </source>
</evidence>
<proteinExistence type="predicted"/>
<dbReference type="SMART" id="SM00471">
    <property type="entry name" value="HDc"/>
    <property type="match status" value="1"/>
</dbReference>
<evidence type="ECO:0000259" key="1">
    <source>
        <dbReference type="SMART" id="SM00471"/>
    </source>
</evidence>
<comment type="caution">
    <text evidence="2">The sequence shown here is derived from an EMBL/GenBank/DDBJ whole genome shotgun (WGS) entry which is preliminary data.</text>
</comment>
<feature type="domain" description="HD/PDEase" evidence="1">
    <location>
        <begin position="50"/>
        <end position="175"/>
    </location>
</feature>